<dbReference type="GO" id="GO:0035091">
    <property type="term" value="F:phosphatidylinositol binding"/>
    <property type="evidence" value="ECO:0007669"/>
    <property type="project" value="InterPro"/>
</dbReference>
<dbReference type="SMART" id="SM00312">
    <property type="entry name" value="PX"/>
    <property type="match status" value="1"/>
</dbReference>
<dbReference type="InterPro" id="IPR027267">
    <property type="entry name" value="AH/BAR_dom_sf"/>
</dbReference>
<keyword evidence="6" id="KW-0446">Lipid-binding</keyword>
<dbReference type="GO" id="GO:0032456">
    <property type="term" value="P:endocytic recycling"/>
    <property type="evidence" value="ECO:0007669"/>
    <property type="project" value="TreeGrafter"/>
</dbReference>
<evidence type="ECO:0000256" key="2">
    <source>
        <dbReference type="ARBA" id="ARBA00004496"/>
    </source>
</evidence>
<evidence type="ECO:0000256" key="1">
    <source>
        <dbReference type="ARBA" id="ARBA00004184"/>
    </source>
</evidence>
<keyword evidence="12" id="KW-1185">Reference proteome</keyword>
<dbReference type="SUPFAM" id="SSF103657">
    <property type="entry name" value="BAR/IMD domain-like"/>
    <property type="match status" value="1"/>
</dbReference>
<dbReference type="PROSITE" id="PS50195">
    <property type="entry name" value="PX"/>
    <property type="match status" value="1"/>
</dbReference>
<dbReference type="PANTHER" id="PTHR45949">
    <property type="entry name" value="SORTING NEXIN-4"/>
    <property type="match status" value="1"/>
</dbReference>
<evidence type="ECO:0000256" key="9">
    <source>
        <dbReference type="SAM" id="MobiDB-lite"/>
    </source>
</evidence>
<feature type="region of interest" description="Disordered" evidence="9">
    <location>
        <begin position="276"/>
        <end position="298"/>
    </location>
</feature>
<name>A0A0D2VKB5_CAPO3</name>
<gene>
    <name evidence="11" type="ORF">CAOG_001768</name>
</gene>
<evidence type="ECO:0000259" key="10">
    <source>
        <dbReference type="PROSITE" id="PS50195"/>
    </source>
</evidence>
<evidence type="ECO:0000256" key="7">
    <source>
        <dbReference type="ARBA" id="ARBA00023136"/>
    </source>
</evidence>
<dbReference type="GO" id="GO:0015031">
    <property type="term" value="P:protein transport"/>
    <property type="evidence" value="ECO:0007669"/>
    <property type="project" value="TreeGrafter"/>
</dbReference>
<dbReference type="Proteomes" id="UP000008743">
    <property type="component" value="Unassembled WGS sequence"/>
</dbReference>
<dbReference type="Gene3D" id="1.20.1270.60">
    <property type="entry name" value="Arfaptin homology (AH) domain/BAR domain"/>
    <property type="match status" value="1"/>
</dbReference>
<evidence type="ECO:0000256" key="3">
    <source>
        <dbReference type="ARBA" id="ARBA00010883"/>
    </source>
</evidence>
<sequence length="384" mass="43764">MPIPPILSLPTNFSCDGLDAYVSYKVSTNTTRSGFQSNSFYVRRRYQDFLWLHTRLQELMPHVVVPPLPEKQVMKRLARFDPDFLEKRRLGLQKFLDRVATHSILSSNTEFQTFLEAATWEMTSAKKRGGGLFASLGDSFKNLAAKMILKNPDERFVAIATYFTDLSARLTALDKINTSISKLKTDYATDVAEFGSVFTLISNLETELCNPCVAVAGKMESLSTLLKDLALQEEENYVMALQEYLQYAESVRLLLKRRDALQLHCELIAEELEKKRTEKDSVERSDQKRSFGTMMGKDPNAVKQEKVNKLEQQISELQEAVEKANDENLSANESILADIDRWHITKKEDLKAIFLAMCDVHIKSYQETISAWESLLPQLEAIPN</sequence>
<dbReference type="InterPro" id="IPR015404">
    <property type="entry name" value="Vps5_C"/>
</dbReference>
<dbReference type="GO" id="GO:0061709">
    <property type="term" value="P:reticulophagy"/>
    <property type="evidence" value="ECO:0007669"/>
    <property type="project" value="TreeGrafter"/>
</dbReference>
<dbReference type="OMA" id="RGMDQER"/>
<dbReference type="InParanoid" id="A0A0D2VKB5"/>
<evidence type="ECO:0000313" key="11">
    <source>
        <dbReference type="EMBL" id="KJE90457.1"/>
    </source>
</evidence>
<feature type="domain" description="PX" evidence="10">
    <location>
        <begin position="2"/>
        <end position="122"/>
    </location>
</feature>
<dbReference type="GO" id="GO:0034727">
    <property type="term" value="P:piecemeal microautophagy of the nucleus"/>
    <property type="evidence" value="ECO:0007669"/>
    <property type="project" value="TreeGrafter"/>
</dbReference>
<dbReference type="Gene3D" id="3.30.1520.10">
    <property type="entry name" value="Phox-like domain"/>
    <property type="match status" value="1"/>
</dbReference>
<dbReference type="InterPro" id="IPR001683">
    <property type="entry name" value="PX_dom"/>
</dbReference>
<dbReference type="AlphaFoldDB" id="A0A0D2VKB5"/>
<keyword evidence="8" id="KW-0175">Coiled coil</keyword>
<keyword evidence="4" id="KW-0813">Transport</keyword>
<comment type="subcellular location">
    <subcellularLocation>
        <location evidence="2">Cytoplasm</location>
    </subcellularLocation>
    <subcellularLocation>
        <location evidence="1">Endomembrane system</location>
        <topology evidence="1">Peripheral membrane protein</topology>
    </subcellularLocation>
</comment>
<dbReference type="GO" id="GO:0000422">
    <property type="term" value="P:autophagy of mitochondrion"/>
    <property type="evidence" value="ECO:0007669"/>
    <property type="project" value="TreeGrafter"/>
</dbReference>
<keyword evidence="5" id="KW-0963">Cytoplasm</keyword>
<evidence type="ECO:0000256" key="8">
    <source>
        <dbReference type="SAM" id="Coils"/>
    </source>
</evidence>
<dbReference type="eggNOG" id="KOG2273">
    <property type="taxonomic scope" value="Eukaryota"/>
</dbReference>
<dbReference type="STRING" id="595528.A0A0D2VKB5"/>
<dbReference type="GO" id="GO:0000407">
    <property type="term" value="C:phagophore assembly site"/>
    <property type="evidence" value="ECO:0007669"/>
    <property type="project" value="TreeGrafter"/>
</dbReference>
<reference evidence="12" key="1">
    <citation type="submission" date="2011-02" db="EMBL/GenBank/DDBJ databases">
        <title>The Genome Sequence of Capsaspora owczarzaki ATCC 30864.</title>
        <authorList>
            <person name="Russ C."/>
            <person name="Cuomo C."/>
            <person name="Burger G."/>
            <person name="Gray M.W."/>
            <person name="Holland P.W.H."/>
            <person name="King N."/>
            <person name="Lang F.B.F."/>
            <person name="Roger A.J."/>
            <person name="Ruiz-Trillo I."/>
            <person name="Young S.K."/>
            <person name="Zeng Q."/>
            <person name="Gargeya S."/>
            <person name="Alvarado L."/>
            <person name="Berlin A."/>
            <person name="Chapman S.B."/>
            <person name="Chen Z."/>
            <person name="Freedman E."/>
            <person name="Gellesch M."/>
            <person name="Goldberg J."/>
            <person name="Griggs A."/>
            <person name="Gujja S."/>
            <person name="Heilman E."/>
            <person name="Heiman D."/>
            <person name="Howarth C."/>
            <person name="Mehta T."/>
            <person name="Neiman D."/>
            <person name="Pearson M."/>
            <person name="Roberts A."/>
            <person name="Saif S."/>
            <person name="Shea T."/>
            <person name="Shenoy N."/>
            <person name="Sisk P."/>
            <person name="Stolte C."/>
            <person name="Sykes S."/>
            <person name="White J."/>
            <person name="Yandava C."/>
            <person name="Haas B."/>
            <person name="Nusbaum C."/>
            <person name="Birren B."/>
        </authorList>
    </citation>
    <scope>NUCLEOTIDE SEQUENCE</scope>
    <source>
        <strain evidence="12">ATCC 30864</strain>
    </source>
</reference>
<dbReference type="InterPro" id="IPR036871">
    <property type="entry name" value="PX_dom_sf"/>
</dbReference>
<proteinExistence type="inferred from homology"/>
<keyword evidence="7" id="KW-0472">Membrane</keyword>
<dbReference type="PANTHER" id="PTHR45949:SF2">
    <property type="entry name" value="SORTING NEXIN-4"/>
    <property type="match status" value="1"/>
</dbReference>
<dbReference type="PhylomeDB" id="A0A0D2VKB5"/>
<feature type="coiled-coil region" evidence="8">
    <location>
        <begin position="300"/>
        <end position="334"/>
    </location>
</feature>
<dbReference type="Pfam" id="PF00787">
    <property type="entry name" value="PX"/>
    <property type="match status" value="1"/>
</dbReference>
<evidence type="ECO:0000313" key="12">
    <source>
        <dbReference type="Proteomes" id="UP000008743"/>
    </source>
</evidence>
<dbReference type="FunCoup" id="A0A0D2VKB5">
    <property type="interactions" value="498"/>
</dbReference>
<dbReference type="SUPFAM" id="SSF64268">
    <property type="entry name" value="PX domain"/>
    <property type="match status" value="1"/>
</dbReference>
<dbReference type="OrthoDB" id="205639at2759"/>
<protein>
    <submittedName>
        <fullName evidence="11">Sorting nexin 7</fullName>
    </submittedName>
</protein>
<accession>A0A0D2VKB5</accession>
<dbReference type="Pfam" id="PF09325">
    <property type="entry name" value="Vps5"/>
    <property type="match status" value="1"/>
</dbReference>
<evidence type="ECO:0000256" key="5">
    <source>
        <dbReference type="ARBA" id="ARBA00022490"/>
    </source>
</evidence>
<evidence type="ECO:0000256" key="4">
    <source>
        <dbReference type="ARBA" id="ARBA00022448"/>
    </source>
</evidence>
<organism evidence="11 12">
    <name type="scientific">Capsaspora owczarzaki (strain ATCC 30864)</name>
    <dbReference type="NCBI Taxonomy" id="595528"/>
    <lineage>
        <taxon>Eukaryota</taxon>
        <taxon>Filasterea</taxon>
        <taxon>Capsaspora</taxon>
    </lineage>
</organism>
<comment type="similarity">
    <text evidence="3">Belongs to the sorting nexin family.</text>
</comment>
<dbReference type="GO" id="GO:0005769">
    <property type="term" value="C:early endosome"/>
    <property type="evidence" value="ECO:0007669"/>
    <property type="project" value="TreeGrafter"/>
</dbReference>
<evidence type="ECO:0000256" key="6">
    <source>
        <dbReference type="ARBA" id="ARBA00023121"/>
    </source>
</evidence>
<feature type="compositionally biased region" description="Basic and acidic residues" evidence="9">
    <location>
        <begin position="276"/>
        <end position="289"/>
    </location>
</feature>
<dbReference type="EMBL" id="KE346361">
    <property type="protein sequence ID" value="KJE90457.1"/>
    <property type="molecule type" value="Genomic_DNA"/>
</dbReference>